<dbReference type="Pfam" id="PF00782">
    <property type="entry name" value="DSPc"/>
    <property type="match status" value="1"/>
</dbReference>
<proteinExistence type="predicted"/>
<evidence type="ECO:0000313" key="5">
    <source>
        <dbReference type="Proteomes" id="UP001165083"/>
    </source>
</evidence>
<dbReference type="PROSITE" id="PS50056">
    <property type="entry name" value="TYR_PHOSPHATASE_2"/>
    <property type="match status" value="1"/>
</dbReference>
<dbReference type="InterPro" id="IPR000340">
    <property type="entry name" value="Dual-sp_phosphatase_cat-dom"/>
</dbReference>
<dbReference type="Proteomes" id="UP001165083">
    <property type="component" value="Unassembled WGS sequence"/>
</dbReference>
<evidence type="ECO:0000259" key="3">
    <source>
        <dbReference type="PROSITE" id="PS50056"/>
    </source>
</evidence>
<dbReference type="SUPFAM" id="SSF52799">
    <property type="entry name" value="(Phosphotyrosine protein) phosphatases II"/>
    <property type="match status" value="1"/>
</dbReference>
<feature type="region of interest" description="Disordered" evidence="1">
    <location>
        <begin position="442"/>
        <end position="468"/>
    </location>
</feature>
<dbReference type="Gene3D" id="3.40.20.10">
    <property type="entry name" value="Severin"/>
    <property type="match status" value="1"/>
</dbReference>
<dbReference type="OrthoDB" id="165342at2759"/>
<dbReference type="SMART" id="SM00195">
    <property type="entry name" value="DSPc"/>
    <property type="match status" value="1"/>
</dbReference>
<evidence type="ECO:0000256" key="1">
    <source>
        <dbReference type="SAM" id="MobiDB-lite"/>
    </source>
</evidence>
<dbReference type="PANTHER" id="PTHR46381:SF2">
    <property type="entry name" value="MAP KINASE PHOSPHATASE"/>
    <property type="match status" value="1"/>
</dbReference>
<dbReference type="InterPro" id="IPR000387">
    <property type="entry name" value="Tyr_Pase_dom"/>
</dbReference>
<gene>
    <name evidence="4" type="ORF">Plil01_000358300</name>
</gene>
<dbReference type="EMBL" id="BSXW01000142">
    <property type="protein sequence ID" value="GMF13066.1"/>
    <property type="molecule type" value="Genomic_DNA"/>
</dbReference>
<protein>
    <submittedName>
        <fullName evidence="4">Unnamed protein product</fullName>
    </submittedName>
</protein>
<dbReference type="InterPro" id="IPR029021">
    <property type="entry name" value="Prot-tyrosine_phosphatase-like"/>
</dbReference>
<keyword evidence="5" id="KW-1185">Reference proteome</keyword>
<accession>A0A9W6TI57</accession>
<dbReference type="InterPro" id="IPR029006">
    <property type="entry name" value="ADF-H/Gelsolin-like_dom_sf"/>
</dbReference>
<sequence>MGNGGSRDSFAGVLPSASAAKVSGTAKSDSPPISDAWSAGSRSPSTAEDEGKQPAAKLVGNVPHLVGKINPPGHALQLEENTTRLSLEASEVVRAFNSVERTEDHFMIPESVRKSRTLDAYADVCSEILPGFLYVSNFQVARDVAKLRALGITHVVNCCGELKHYEDGVEQPTVPSELDRNTLKLLLRDDANENVTPFLPQVMEYIAACRERSQNKENSNKDKVLIHCHQGVSRSCAFAIAYVMMEQRLPYHDAAATVKRQRAISSPNAAFICQLLEWEKDLQAIRSTGSETIFSMVGLYRLAPHSNYDPDYLVLKRCYDPNAGSARQRQNLARIRTPDDEQNFLWSSGTFVYQSPAKSTDLIIWHGARCVIPDAVMIARKLAGQILHVHALVHPAACSSKPVNILEVHENSEHPGTDIDHFNYAAELKWGQEKVSKMPRLHLPTNGNTSDAISKATSNDSHHPENLGNSGLLPELFILESLNEESGEDLWDQLTNYDSEDLTQDNAFLLNSVQAEGSVISYVWLGASCALTPEKVVEAAQKQIQSLQSPAESRSASTTVSLVVEHQNQESEAFWQLFEAGY</sequence>
<comment type="caution">
    <text evidence="4">The sequence shown here is derived from an EMBL/GenBank/DDBJ whole genome shotgun (WGS) entry which is preliminary data.</text>
</comment>
<feature type="compositionally biased region" description="Polar residues" evidence="1">
    <location>
        <begin position="445"/>
        <end position="459"/>
    </location>
</feature>
<dbReference type="InterPro" id="IPR020422">
    <property type="entry name" value="TYR_PHOSPHATASE_DUAL_dom"/>
</dbReference>
<name>A0A9W6TI57_9STRA</name>
<feature type="domain" description="Tyrosine-protein phosphatase" evidence="2">
    <location>
        <begin position="124"/>
        <end position="284"/>
    </location>
</feature>
<dbReference type="CDD" id="cd14498">
    <property type="entry name" value="DSP"/>
    <property type="match status" value="1"/>
</dbReference>
<evidence type="ECO:0000259" key="2">
    <source>
        <dbReference type="PROSITE" id="PS50054"/>
    </source>
</evidence>
<dbReference type="AlphaFoldDB" id="A0A9W6TI57"/>
<dbReference type="Gene3D" id="3.90.190.10">
    <property type="entry name" value="Protein tyrosine phosphatase superfamily"/>
    <property type="match status" value="1"/>
</dbReference>
<feature type="region of interest" description="Disordered" evidence="1">
    <location>
        <begin position="18"/>
        <end position="54"/>
    </location>
</feature>
<dbReference type="PANTHER" id="PTHR46381">
    <property type="entry name" value="MKPA PROTEIN"/>
    <property type="match status" value="1"/>
</dbReference>
<organism evidence="4 5">
    <name type="scientific">Phytophthora lilii</name>
    <dbReference type="NCBI Taxonomy" id="2077276"/>
    <lineage>
        <taxon>Eukaryota</taxon>
        <taxon>Sar</taxon>
        <taxon>Stramenopiles</taxon>
        <taxon>Oomycota</taxon>
        <taxon>Peronosporomycetes</taxon>
        <taxon>Peronosporales</taxon>
        <taxon>Peronosporaceae</taxon>
        <taxon>Phytophthora</taxon>
    </lineage>
</organism>
<dbReference type="PROSITE" id="PS50054">
    <property type="entry name" value="TYR_PHOSPHATASE_DUAL"/>
    <property type="match status" value="1"/>
</dbReference>
<reference evidence="4" key="1">
    <citation type="submission" date="2023-04" db="EMBL/GenBank/DDBJ databases">
        <title>Phytophthora lilii NBRC 32176.</title>
        <authorList>
            <person name="Ichikawa N."/>
            <person name="Sato H."/>
            <person name="Tonouchi N."/>
        </authorList>
    </citation>
    <scope>NUCLEOTIDE SEQUENCE</scope>
    <source>
        <strain evidence="4">NBRC 32176</strain>
    </source>
</reference>
<feature type="domain" description="Tyrosine specific protein phosphatases" evidence="3">
    <location>
        <begin position="203"/>
        <end position="262"/>
    </location>
</feature>
<evidence type="ECO:0000313" key="4">
    <source>
        <dbReference type="EMBL" id="GMF13066.1"/>
    </source>
</evidence>
<dbReference type="SUPFAM" id="SSF55753">
    <property type="entry name" value="Actin depolymerizing proteins"/>
    <property type="match status" value="1"/>
</dbReference>